<dbReference type="InterPro" id="IPR032347">
    <property type="entry name" value="DUF4864"/>
</dbReference>
<dbReference type="STRING" id="1123756.MGEO_08180"/>
<evidence type="ECO:0000313" key="2">
    <source>
        <dbReference type="EMBL" id="OSQ51433.1"/>
    </source>
</evidence>
<feature type="chain" id="PRO_5012982094" description="DUF4864 domain-containing protein" evidence="1">
    <location>
        <begin position="21"/>
        <end position="138"/>
    </location>
</feature>
<evidence type="ECO:0000313" key="3">
    <source>
        <dbReference type="Proteomes" id="UP000193926"/>
    </source>
</evidence>
<proteinExistence type="predicted"/>
<gene>
    <name evidence="2" type="ORF">MGEO_08180</name>
</gene>
<dbReference type="EMBL" id="JFKC01000005">
    <property type="protein sequence ID" value="OSQ51433.1"/>
    <property type="molecule type" value="Genomic_DNA"/>
</dbReference>
<sequence length="138" mass="15386">MRTFFTGLTLAAAMTGALWAQEVLAPEPAIESTIQSQIDAFLKDDFVTAFTFASPNIRSMFGTPENFGRMVQQGYPMVWRPEDVTFGELREIAGGLYQMVIVKDAAGNLHYLDYRMQMIDGEWRIAGVQILQAPEVSA</sequence>
<protein>
    <recommendedName>
        <fullName evidence="4">DUF4864 domain-containing protein</fullName>
    </recommendedName>
</protein>
<keyword evidence="1" id="KW-0732">Signal</keyword>
<evidence type="ECO:0008006" key="4">
    <source>
        <dbReference type="Google" id="ProtNLM"/>
    </source>
</evidence>
<accession>A0A1X4NM37</accession>
<name>A0A1X4NM37_9RHOB</name>
<evidence type="ECO:0000256" key="1">
    <source>
        <dbReference type="SAM" id="SignalP"/>
    </source>
</evidence>
<dbReference type="Proteomes" id="UP000193926">
    <property type="component" value="Unassembled WGS sequence"/>
</dbReference>
<dbReference type="AlphaFoldDB" id="A0A1X4NM37"/>
<keyword evidence="3" id="KW-1185">Reference proteome</keyword>
<comment type="caution">
    <text evidence="2">The sequence shown here is derived from an EMBL/GenBank/DDBJ whole genome shotgun (WGS) entry which is preliminary data.</text>
</comment>
<dbReference type="Pfam" id="PF16156">
    <property type="entry name" value="DUF4864"/>
    <property type="match status" value="1"/>
</dbReference>
<dbReference type="OrthoDB" id="9130422at2"/>
<reference evidence="2 3" key="1">
    <citation type="submission" date="2014-03" db="EMBL/GenBank/DDBJ databases">
        <title>The draft genome sequence of Marivita geojedonensis KCTC 23882.</title>
        <authorList>
            <person name="Lai Q."/>
            <person name="Shao Z."/>
        </authorList>
    </citation>
    <scope>NUCLEOTIDE SEQUENCE [LARGE SCALE GENOMIC DNA]</scope>
    <source>
        <strain evidence="2 3">DPG-138</strain>
    </source>
</reference>
<dbReference type="RefSeq" id="WP_085636237.1">
    <property type="nucleotide sequence ID" value="NZ_JFKC01000005.1"/>
</dbReference>
<organism evidence="2 3">
    <name type="scientific">Marivita geojedonensis</name>
    <dbReference type="NCBI Taxonomy" id="1123756"/>
    <lineage>
        <taxon>Bacteria</taxon>
        <taxon>Pseudomonadati</taxon>
        <taxon>Pseudomonadota</taxon>
        <taxon>Alphaproteobacteria</taxon>
        <taxon>Rhodobacterales</taxon>
        <taxon>Roseobacteraceae</taxon>
        <taxon>Marivita</taxon>
    </lineage>
</organism>
<feature type="signal peptide" evidence="1">
    <location>
        <begin position="1"/>
        <end position="20"/>
    </location>
</feature>